<dbReference type="Pfam" id="PF13588">
    <property type="entry name" value="HSDR_N_2"/>
    <property type="match status" value="1"/>
</dbReference>
<sequence>MALSDPNNDKPWLIDKMRGVAIRATPEEKIRQKLLHVLIEELFFPKEYVVVEKALSELPHLQGKRVPKRRLDILCYFPRHDQLLPLLLIECKRSGERKQALSQVSGYNYWVKAPFVAVANQEGILFKYLDVDSNEMVIKEGLPSYQDLIACCK</sequence>
<gene>
    <name evidence="2" type="ORF">RHABOEDO_000546</name>
</gene>
<proteinExistence type="predicted"/>
<keyword evidence="3" id="KW-1185">Reference proteome</keyword>
<accession>A0ABX8V0H7</accession>
<evidence type="ECO:0000313" key="3">
    <source>
        <dbReference type="Proteomes" id="UP000826014"/>
    </source>
</evidence>
<name>A0ABX8V0H7_9BACT</name>
<dbReference type="RefSeq" id="WP_215217153.1">
    <property type="nucleotide sequence ID" value="NZ_CP075587.1"/>
</dbReference>
<dbReference type="EMBL" id="CP075587">
    <property type="protein sequence ID" value="QYF48391.1"/>
    <property type="molecule type" value="Genomic_DNA"/>
</dbReference>
<dbReference type="InterPro" id="IPR029464">
    <property type="entry name" value="HSDR_N"/>
</dbReference>
<protein>
    <submittedName>
        <fullName evidence="2">Type I restriction enzyme R protein N terminus (HSDR_N)</fullName>
    </submittedName>
</protein>
<dbReference type="Proteomes" id="UP000826014">
    <property type="component" value="Chromosome"/>
</dbReference>
<evidence type="ECO:0000259" key="1">
    <source>
        <dbReference type="Pfam" id="PF13588"/>
    </source>
</evidence>
<feature type="domain" description="Type I restriction enzyme R protein N-terminal" evidence="1">
    <location>
        <begin position="26"/>
        <end position="138"/>
    </location>
</feature>
<reference evidence="2 3" key="1">
    <citation type="journal article" date="2022" name="bioRxiv">
        <title>Ecology and evolution of chlamydial symbionts of arthropods.</title>
        <authorList>
            <person name="Halter T."/>
            <person name="Koestlbacher S."/>
            <person name="Collingro A."/>
            <person name="Sixt B.S."/>
            <person name="Toenshoff E.R."/>
            <person name="Hendrickx F."/>
            <person name="Kostanjsek R."/>
            <person name="Horn M."/>
        </authorList>
    </citation>
    <scope>NUCLEOTIDE SEQUENCE [LARGE SCALE GENOMIC DNA]</scope>
    <source>
        <strain evidence="2">W744xW776</strain>
    </source>
</reference>
<evidence type="ECO:0000313" key="2">
    <source>
        <dbReference type="EMBL" id="QYF48391.1"/>
    </source>
</evidence>
<organism evidence="2 3">
    <name type="scientific">Candidatus Rhabdochlamydia oedothoracis</name>
    <dbReference type="NCBI Taxonomy" id="2720720"/>
    <lineage>
        <taxon>Bacteria</taxon>
        <taxon>Pseudomonadati</taxon>
        <taxon>Chlamydiota</taxon>
        <taxon>Chlamydiia</taxon>
        <taxon>Parachlamydiales</taxon>
        <taxon>Candidatus Rhabdochlamydiaceae</taxon>
        <taxon>Candidatus Rhabdochlamydia</taxon>
    </lineage>
</organism>